<comment type="subcellular location">
    <subcellularLocation>
        <location evidence="1">Membrane</location>
    </subcellularLocation>
</comment>
<reference evidence="8" key="1">
    <citation type="submission" date="2022-01" db="EMBL/GenBank/DDBJ databases">
        <authorList>
            <person name="King R."/>
        </authorList>
    </citation>
    <scope>NUCLEOTIDE SEQUENCE</scope>
</reference>
<accession>A0A9N9XBE6</accession>
<keyword evidence="5 7" id="KW-0472">Membrane</keyword>
<dbReference type="Pfam" id="PF14778">
    <property type="entry name" value="ODR4-like"/>
    <property type="match status" value="1"/>
</dbReference>
<dbReference type="PROSITE" id="PS51257">
    <property type="entry name" value="PROKAR_LIPOPROTEIN"/>
    <property type="match status" value="1"/>
</dbReference>
<evidence type="ECO:0000256" key="7">
    <source>
        <dbReference type="SAM" id="Phobius"/>
    </source>
</evidence>
<comment type="similarity">
    <text evidence="2">Belongs to the ODR-4 family.</text>
</comment>
<keyword evidence="3 7" id="KW-0812">Transmembrane</keyword>
<feature type="transmembrane region" description="Helical" evidence="7">
    <location>
        <begin position="423"/>
        <end position="443"/>
    </location>
</feature>
<evidence type="ECO:0000256" key="3">
    <source>
        <dbReference type="ARBA" id="ARBA00022692"/>
    </source>
</evidence>
<dbReference type="InterPro" id="IPR029454">
    <property type="entry name" value="ODR-4-like"/>
</dbReference>
<evidence type="ECO:0000256" key="2">
    <source>
        <dbReference type="ARBA" id="ARBA00010131"/>
    </source>
</evidence>
<sequence length="444" mass="49941">MVRTLIVDDNLLSYLSTVADENVYAVGLILGQSCLDKDYVIHFAKTPPFQTDEDKKAGKAAPTPQSLEDFNPSWVADHAKQATRMLPGGLYVLGIFITAPDDILNPFNSKIKSLLQTVHNYLNINKYLYGNHSSEKIVLHFSSKTKKYYSRSYDVNSHNVQPVDVKSLVKRWTNVQCDIKLNKLRFLLKEENDWPLEKHIKIIMDEICDNLSTAVFLFDGEFKDKDEPLEGSGKKKSKNTRSNKAQESGDATKPVLVSILQTQCLQNDTEENIIESCGSLKLLGKVASQLWVQPKLTVSQVMEAVRQDILRSLASRLELHWDSLIEEENSEDINSVHEPPRRVLISLPDSDIALSDYLFPGEGPQDVKVSLEELLDITVDDEVEIMDVEGQADLLELDKYYKGALDSDPTEDLPIIATDPTKMVYIVGAISLIVLIIAILFNLF</sequence>
<dbReference type="Proteomes" id="UP001153709">
    <property type="component" value="Chromosome 3"/>
</dbReference>
<organism evidence="8 9">
    <name type="scientific">Diabrotica balteata</name>
    <name type="common">Banded cucumber beetle</name>
    <dbReference type="NCBI Taxonomy" id="107213"/>
    <lineage>
        <taxon>Eukaryota</taxon>
        <taxon>Metazoa</taxon>
        <taxon>Ecdysozoa</taxon>
        <taxon>Arthropoda</taxon>
        <taxon>Hexapoda</taxon>
        <taxon>Insecta</taxon>
        <taxon>Pterygota</taxon>
        <taxon>Neoptera</taxon>
        <taxon>Endopterygota</taxon>
        <taxon>Coleoptera</taxon>
        <taxon>Polyphaga</taxon>
        <taxon>Cucujiformia</taxon>
        <taxon>Chrysomeloidea</taxon>
        <taxon>Chrysomelidae</taxon>
        <taxon>Galerucinae</taxon>
        <taxon>Diabroticina</taxon>
        <taxon>Diabroticites</taxon>
        <taxon>Diabrotica</taxon>
    </lineage>
</organism>
<dbReference type="OrthoDB" id="21458at2759"/>
<evidence type="ECO:0000256" key="6">
    <source>
        <dbReference type="SAM" id="MobiDB-lite"/>
    </source>
</evidence>
<dbReference type="PANTHER" id="PTHR33966">
    <property type="entry name" value="PROTEIN ODR-4 HOMOLOG"/>
    <property type="match status" value="1"/>
</dbReference>
<evidence type="ECO:0000256" key="1">
    <source>
        <dbReference type="ARBA" id="ARBA00004370"/>
    </source>
</evidence>
<dbReference type="AlphaFoldDB" id="A0A9N9XBE6"/>
<dbReference type="GO" id="GO:0012505">
    <property type="term" value="C:endomembrane system"/>
    <property type="evidence" value="ECO:0007669"/>
    <property type="project" value="TreeGrafter"/>
</dbReference>
<dbReference type="EMBL" id="OU898278">
    <property type="protein sequence ID" value="CAG9832419.1"/>
    <property type="molecule type" value="Genomic_DNA"/>
</dbReference>
<gene>
    <name evidence="8" type="ORF">DIABBA_LOCUS5902</name>
</gene>
<evidence type="ECO:0000256" key="5">
    <source>
        <dbReference type="ARBA" id="ARBA00023136"/>
    </source>
</evidence>
<keyword evidence="9" id="KW-1185">Reference proteome</keyword>
<dbReference type="PANTHER" id="PTHR33966:SF1">
    <property type="entry name" value="PROTEIN ODR-4 HOMOLOG"/>
    <property type="match status" value="1"/>
</dbReference>
<keyword evidence="4 7" id="KW-1133">Transmembrane helix</keyword>
<evidence type="ECO:0000313" key="9">
    <source>
        <dbReference type="Proteomes" id="UP001153709"/>
    </source>
</evidence>
<evidence type="ECO:0000313" key="8">
    <source>
        <dbReference type="EMBL" id="CAG9832419.1"/>
    </source>
</evidence>
<evidence type="ECO:0008006" key="10">
    <source>
        <dbReference type="Google" id="ProtNLM"/>
    </source>
</evidence>
<evidence type="ECO:0000256" key="4">
    <source>
        <dbReference type="ARBA" id="ARBA00022989"/>
    </source>
</evidence>
<proteinExistence type="inferred from homology"/>
<dbReference type="GO" id="GO:0008104">
    <property type="term" value="P:intracellular protein localization"/>
    <property type="evidence" value="ECO:0007669"/>
    <property type="project" value="TreeGrafter"/>
</dbReference>
<dbReference type="GO" id="GO:0016020">
    <property type="term" value="C:membrane"/>
    <property type="evidence" value="ECO:0007669"/>
    <property type="project" value="UniProtKB-SubCell"/>
</dbReference>
<protein>
    <recommendedName>
        <fullName evidence="10">Protein odr-4 homolog</fullName>
    </recommendedName>
</protein>
<name>A0A9N9XBE6_DIABA</name>
<feature type="region of interest" description="Disordered" evidence="6">
    <location>
        <begin position="227"/>
        <end position="250"/>
    </location>
</feature>